<evidence type="ECO:0000313" key="7">
    <source>
        <dbReference type="EMBL" id="KAK0504027.1"/>
    </source>
</evidence>
<dbReference type="InterPro" id="IPR005000">
    <property type="entry name" value="Aldolase/citrate-lyase_domain"/>
</dbReference>
<evidence type="ECO:0000256" key="2">
    <source>
        <dbReference type="ARBA" id="ARBA00022723"/>
    </source>
</evidence>
<evidence type="ECO:0000256" key="1">
    <source>
        <dbReference type="ARBA" id="ARBA00001946"/>
    </source>
</evidence>
<feature type="binding site" evidence="4">
    <location>
        <position position="156"/>
    </location>
    <ligand>
        <name>substrate</name>
    </ligand>
</feature>
<organism evidence="7 8">
    <name type="scientific">Armillaria luteobubalina</name>
    <dbReference type="NCBI Taxonomy" id="153913"/>
    <lineage>
        <taxon>Eukaryota</taxon>
        <taxon>Fungi</taxon>
        <taxon>Dikarya</taxon>
        <taxon>Basidiomycota</taxon>
        <taxon>Agaricomycotina</taxon>
        <taxon>Agaricomycetes</taxon>
        <taxon>Agaricomycetidae</taxon>
        <taxon>Agaricales</taxon>
        <taxon>Marasmiineae</taxon>
        <taxon>Physalacriaceae</taxon>
        <taxon>Armillaria</taxon>
    </lineage>
</organism>
<dbReference type="SUPFAM" id="SSF51621">
    <property type="entry name" value="Phosphoenolpyruvate/pyruvate domain"/>
    <property type="match status" value="1"/>
</dbReference>
<dbReference type="InterPro" id="IPR011206">
    <property type="entry name" value="Citrate_lyase_beta/mcl1/mcl2"/>
</dbReference>
<dbReference type="Gene3D" id="3.20.20.60">
    <property type="entry name" value="Phosphoenolpyruvate-binding domains"/>
    <property type="match status" value="1"/>
</dbReference>
<dbReference type="InterPro" id="IPR040442">
    <property type="entry name" value="Pyrv_kinase-like_dom_sf"/>
</dbReference>
<dbReference type="GO" id="GO:0016829">
    <property type="term" value="F:lyase activity"/>
    <property type="evidence" value="ECO:0007669"/>
    <property type="project" value="UniProtKB-KW"/>
</dbReference>
<dbReference type="GO" id="GO:0006107">
    <property type="term" value="P:oxaloacetate metabolic process"/>
    <property type="evidence" value="ECO:0007669"/>
    <property type="project" value="TreeGrafter"/>
</dbReference>
<dbReference type="PANTHER" id="PTHR32308:SF0">
    <property type="entry name" value="HPCH_HPAI ALDOLASE_CITRATE LYASE DOMAIN-CONTAINING PROTEIN"/>
    <property type="match status" value="1"/>
</dbReference>
<dbReference type="InterPro" id="IPR015813">
    <property type="entry name" value="Pyrv/PenolPyrv_kinase-like_dom"/>
</dbReference>
<protein>
    <submittedName>
        <fullName evidence="7">Citrate lyase beta subunit</fullName>
    </submittedName>
</protein>
<comment type="cofactor">
    <cofactor evidence="1">
        <name>Mg(2+)</name>
        <dbReference type="ChEBI" id="CHEBI:18420"/>
    </cofactor>
</comment>
<dbReference type="GO" id="GO:0000287">
    <property type="term" value="F:magnesium ion binding"/>
    <property type="evidence" value="ECO:0007669"/>
    <property type="project" value="TreeGrafter"/>
</dbReference>
<accession>A0AA39UUP0</accession>
<sequence>MFSIQALRNASKATSARYLSTGATAPASLRRSYLYVPSSSSRMLEKSFTVNSDMIIYDLEDSVSPKDKITSRNRLQSFLNDETRLSPSRIAVRINDRTTPFFGEDLVTIARLPAVRSIVLPKVHSAEYLTHVASIISESRPTLSQSPPLRLVASIESAEAVMNASTIAAWKPSVESARGSVLGALLFAAEDYCADTSIIRTRSRQELLYTRSHIVNAARANKLEAIDMASCQVCVNYKDQDYLKDECQEGRRMGFTGKQAIHPSQVDTIQATFVPSASEILRAAKIVHNMQVAHDSQKGAIGLEGEMIDAPMIKQAEKIIQIAKAAGLDIPSIV</sequence>
<evidence type="ECO:0000256" key="3">
    <source>
        <dbReference type="ARBA" id="ARBA00022842"/>
    </source>
</evidence>
<proteinExistence type="predicted"/>
<dbReference type="Pfam" id="PF03328">
    <property type="entry name" value="HpcH_HpaI"/>
    <property type="match status" value="1"/>
</dbReference>
<feature type="binding site" evidence="4">
    <location>
        <position position="93"/>
    </location>
    <ligand>
        <name>substrate</name>
    </ligand>
</feature>
<dbReference type="AlphaFoldDB" id="A0AA39UUP0"/>
<keyword evidence="3 5" id="KW-0460">Magnesium</keyword>
<reference evidence="7" key="1">
    <citation type="submission" date="2023-06" db="EMBL/GenBank/DDBJ databases">
        <authorList>
            <consortium name="Lawrence Berkeley National Laboratory"/>
            <person name="Ahrendt S."/>
            <person name="Sahu N."/>
            <person name="Indic B."/>
            <person name="Wong-Bajracharya J."/>
            <person name="Merenyi Z."/>
            <person name="Ke H.-M."/>
            <person name="Monk M."/>
            <person name="Kocsube S."/>
            <person name="Drula E."/>
            <person name="Lipzen A."/>
            <person name="Balint B."/>
            <person name="Henrissat B."/>
            <person name="Andreopoulos B."/>
            <person name="Martin F.M."/>
            <person name="Harder C.B."/>
            <person name="Rigling D."/>
            <person name="Ford K.L."/>
            <person name="Foster G.D."/>
            <person name="Pangilinan J."/>
            <person name="Papanicolaou A."/>
            <person name="Barry K."/>
            <person name="LaButti K."/>
            <person name="Viragh M."/>
            <person name="Koriabine M."/>
            <person name="Yan M."/>
            <person name="Riley R."/>
            <person name="Champramary S."/>
            <person name="Plett K.L."/>
            <person name="Tsai I.J."/>
            <person name="Slot J."/>
            <person name="Sipos G."/>
            <person name="Plett J."/>
            <person name="Nagy L.G."/>
            <person name="Grigoriev I.V."/>
        </authorList>
    </citation>
    <scope>NUCLEOTIDE SEQUENCE</scope>
    <source>
        <strain evidence="7">HWK02</strain>
    </source>
</reference>
<evidence type="ECO:0000313" key="8">
    <source>
        <dbReference type="Proteomes" id="UP001175228"/>
    </source>
</evidence>
<name>A0AA39UUP0_9AGAR</name>
<dbReference type="EMBL" id="JAUEPU010000003">
    <property type="protein sequence ID" value="KAK0504027.1"/>
    <property type="molecule type" value="Genomic_DNA"/>
</dbReference>
<evidence type="ECO:0000256" key="4">
    <source>
        <dbReference type="PIRSR" id="PIRSR015582-1"/>
    </source>
</evidence>
<comment type="caution">
    <text evidence="7">The sequence shown here is derived from an EMBL/GenBank/DDBJ whole genome shotgun (WGS) entry which is preliminary data.</text>
</comment>
<keyword evidence="2 5" id="KW-0479">Metal-binding</keyword>
<dbReference type="Proteomes" id="UP001175228">
    <property type="component" value="Unassembled WGS sequence"/>
</dbReference>
<feature type="domain" description="HpcH/HpaI aldolase/citrate lyase" evidence="6">
    <location>
        <begin position="31"/>
        <end position="263"/>
    </location>
</feature>
<gene>
    <name evidence="7" type="ORF">EDD18DRAFT_1344912</name>
</gene>
<evidence type="ECO:0000256" key="5">
    <source>
        <dbReference type="PIRSR" id="PIRSR015582-2"/>
    </source>
</evidence>
<feature type="binding site" evidence="5">
    <location>
        <position position="156"/>
    </location>
    <ligand>
        <name>Mg(2+)</name>
        <dbReference type="ChEBI" id="CHEBI:18420"/>
    </ligand>
</feature>
<dbReference type="PIRSF" id="PIRSF015582">
    <property type="entry name" value="Cit_lyase_B"/>
    <property type="match status" value="1"/>
</dbReference>
<dbReference type="PANTHER" id="PTHR32308">
    <property type="entry name" value="LYASE BETA SUBUNIT, PUTATIVE (AFU_ORTHOLOGUE AFUA_4G13030)-RELATED"/>
    <property type="match status" value="1"/>
</dbReference>
<feature type="binding site" evidence="5">
    <location>
        <position position="191"/>
    </location>
    <ligand>
        <name>Mg(2+)</name>
        <dbReference type="ChEBI" id="CHEBI:18420"/>
    </ligand>
</feature>
<evidence type="ECO:0000259" key="6">
    <source>
        <dbReference type="Pfam" id="PF03328"/>
    </source>
</evidence>
<keyword evidence="7" id="KW-0456">Lyase</keyword>
<keyword evidence="8" id="KW-1185">Reference proteome</keyword>